<sequence length="138" mass="15084">MTAIPEENPMKRPTSLTVLGWLLIILDAGNFIYLPLSLRNPASIALLSQYRVPIGVTILVGLLVSALCFAAGIAILKGREWGRTLYLGASVAGFVISIATMPMDSGIALVPGILIFVVFCYLLYRRPANAYFREQKRV</sequence>
<name>A0ABW8ZYH8_9BURK</name>
<accession>A0ABW8ZYH8</accession>
<keyword evidence="1" id="KW-0812">Transmembrane</keyword>
<evidence type="ECO:0008006" key="4">
    <source>
        <dbReference type="Google" id="ProtNLM"/>
    </source>
</evidence>
<evidence type="ECO:0000256" key="1">
    <source>
        <dbReference type="SAM" id="Phobius"/>
    </source>
</evidence>
<keyword evidence="1" id="KW-0472">Membrane</keyword>
<protein>
    <recommendedName>
        <fullName evidence="4">DoxX-like family protein</fullName>
    </recommendedName>
</protein>
<evidence type="ECO:0000313" key="2">
    <source>
        <dbReference type="EMBL" id="MFL9887750.1"/>
    </source>
</evidence>
<dbReference type="Proteomes" id="UP001629249">
    <property type="component" value="Unassembled WGS sequence"/>
</dbReference>
<reference evidence="2 3" key="1">
    <citation type="journal article" date="2024" name="Chem. Sci.">
        <title>Discovery of megapolipeptins by genome mining of a Burkholderiales bacteria collection.</title>
        <authorList>
            <person name="Paulo B.S."/>
            <person name="Recchia M.J.J."/>
            <person name="Lee S."/>
            <person name="Fergusson C.H."/>
            <person name="Romanowski S.B."/>
            <person name="Hernandez A."/>
            <person name="Krull N."/>
            <person name="Liu D.Y."/>
            <person name="Cavanagh H."/>
            <person name="Bos A."/>
            <person name="Gray C.A."/>
            <person name="Murphy B.T."/>
            <person name="Linington R.G."/>
            <person name="Eustaquio A.S."/>
        </authorList>
    </citation>
    <scope>NUCLEOTIDE SEQUENCE [LARGE SCALE GENOMIC DNA]</scope>
    <source>
        <strain evidence="2 3">RL16-012-BIC-B</strain>
    </source>
</reference>
<feature type="transmembrane region" description="Helical" evidence="1">
    <location>
        <begin position="107"/>
        <end position="124"/>
    </location>
</feature>
<feature type="transmembrane region" description="Helical" evidence="1">
    <location>
        <begin position="16"/>
        <end position="34"/>
    </location>
</feature>
<gene>
    <name evidence="2" type="ORF">PQR66_32330</name>
</gene>
<feature type="transmembrane region" description="Helical" evidence="1">
    <location>
        <begin position="54"/>
        <end position="76"/>
    </location>
</feature>
<keyword evidence="1" id="KW-1133">Transmembrane helix</keyword>
<dbReference type="EMBL" id="JAQQFN010000030">
    <property type="protein sequence ID" value="MFL9887750.1"/>
    <property type="molecule type" value="Genomic_DNA"/>
</dbReference>
<feature type="transmembrane region" description="Helical" evidence="1">
    <location>
        <begin position="83"/>
        <end position="101"/>
    </location>
</feature>
<organism evidence="2 3">
    <name type="scientific">Paraburkholderia agricolaris</name>
    <dbReference type="NCBI Taxonomy" id="2152888"/>
    <lineage>
        <taxon>Bacteria</taxon>
        <taxon>Pseudomonadati</taxon>
        <taxon>Pseudomonadota</taxon>
        <taxon>Betaproteobacteria</taxon>
        <taxon>Burkholderiales</taxon>
        <taxon>Burkholderiaceae</taxon>
        <taxon>Paraburkholderia</taxon>
    </lineage>
</organism>
<dbReference type="RefSeq" id="WP_408326106.1">
    <property type="nucleotide sequence ID" value="NZ_JAQQFH010000002.1"/>
</dbReference>
<comment type="caution">
    <text evidence="2">The sequence shown here is derived from an EMBL/GenBank/DDBJ whole genome shotgun (WGS) entry which is preliminary data.</text>
</comment>
<keyword evidence="3" id="KW-1185">Reference proteome</keyword>
<proteinExistence type="predicted"/>
<evidence type="ECO:0000313" key="3">
    <source>
        <dbReference type="Proteomes" id="UP001629249"/>
    </source>
</evidence>